<dbReference type="PANTHER" id="PTHR47233">
    <property type="entry name" value="CHEMOTAXIS PROTEIN CHEV"/>
    <property type="match status" value="1"/>
</dbReference>
<evidence type="ECO:0000313" key="5">
    <source>
        <dbReference type="Proteomes" id="UP001226867"/>
    </source>
</evidence>
<dbReference type="PIRSF" id="PIRSF002867">
    <property type="entry name" value="CheV"/>
    <property type="match status" value="1"/>
</dbReference>
<dbReference type="SMART" id="SM00448">
    <property type="entry name" value="REC"/>
    <property type="match status" value="1"/>
</dbReference>
<protein>
    <submittedName>
        <fullName evidence="4">Two-component system chemotaxis response regulator CheV</fullName>
    </submittedName>
</protein>
<keyword evidence="5" id="KW-1185">Reference proteome</keyword>
<dbReference type="PROSITE" id="PS50851">
    <property type="entry name" value="CHEW"/>
    <property type="match status" value="1"/>
</dbReference>
<dbReference type="InterPro" id="IPR002545">
    <property type="entry name" value="CheW-lke_dom"/>
</dbReference>
<comment type="caution">
    <text evidence="4">The sequence shown here is derived from an EMBL/GenBank/DDBJ whole genome shotgun (WGS) entry which is preliminary data.</text>
</comment>
<dbReference type="Pfam" id="PF00072">
    <property type="entry name" value="Response_reg"/>
    <property type="match status" value="1"/>
</dbReference>
<organism evidence="4 5">
    <name type="scientific">Variovorax ginsengisoli</name>
    <dbReference type="NCBI Taxonomy" id="363844"/>
    <lineage>
        <taxon>Bacteria</taxon>
        <taxon>Pseudomonadati</taxon>
        <taxon>Pseudomonadota</taxon>
        <taxon>Betaproteobacteria</taxon>
        <taxon>Burkholderiales</taxon>
        <taxon>Comamonadaceae</taxon>
        <taxon>Variovorax</taxon>
    </lineage>
</organism>
<dbReference type="SUPFAM" id="SSF52172">
    <property type="entry name" value="CheY-like"/>
    <property type="match status" value="1"/>
</dbReference>
<reference evidence="4 5" key="1">
    <citation type="submission" date="2023-07" db="EMBL/GenBank/DDBJ databases">
        <title>Sorghum-associated microbial communities from plants grown in Nebraska, USA.</title>
        <authorList>
            <person name="Schachtman D."/>
        </authorList>
    </citation>
    <scope>NUCLEOTIDE SEQUENCE [LARGE SCALE GENOMIC DNA]</scope>
    <source>
        <strain evidence="4 5">DS1607</strain>
    </source>
</reference>
<dbReference type="Pfam" id="PF01584">
    <property type="entry name" value="CheW"/>
    <property type="match status" value="1"/>
</dbReference>
<feature type="modified residue" description="4-aspartylphosphate" evidence="1">
    <location>
        <position position="256"/>
    </location>
</feature>
<dbReference type="InterPro" id="IPR001789">
    <property type="entry name" value="Sig_transdc_resp-reg_receiver"/>
</dbReference>
<dbReference type="SUPFAM" id="SSF50341">
    <property type="entry name" value="CheW-like"/>
    <property type="match status" value="1"/>
</dbReference>
<dbReference type="Gene3D" id="3.40.50.2300">
    <property type="match status" value="1"/>
</dbReference>
<dbReference type="RefSeq" id="WP_307689198.1">
    <property type="nucleotide sequence ID" value="NZ_JAUSRO010000004.1"/>
</dbReference>
<evidence type="ECO:0000259" key="2">
    <source>
        <dbReference type="PROSITE" id="PS50110"/>
    </source>
</evidence>
<feature type="domain" description="Response regulatory" evidence="2">
    <location>
        <begin position="194"/>
        <end position="323"/>
    </location>
</feature>
<evidence type="ECO:0000256" key="1">
    <source>
        <dbReference type="PROSITE-ProRule" id="PRU00169"/>
    </source>
</evidence>
<dbReference type="SMART" id="SM00260">
    <property type="entry name" value="CheW"/>
    <property type="match status" value="1"/>
</dbReference>
<keyword evidence="1" id="KW-0597">Phosphoprotein</keyword>
<proteinExistence type="predicted"/>
<dbReference type="Gene3D" id="2.40.50.180">
    <property type="entry name" value="CheA-289, Domain 4"/>
    <property type="match status" value="1"/>
</dbReference>
<dbReference type="InterPro" id="IPR036061">
    <property type="entry name" value="CheW-like_dom_sf"/>
</dbReference>
<dbReference type="Gene3D" id="2.30.30.40">
    <property type="entry name" value="SH3 Domains"/>
    <property type="match status" value="1"/>
</dbReference>
<dbReference type="PROSITE" id="PS50110">
    <property type="entry name" value="RESPONSE_REGULATORY"/>
    <property type="match status" value="1"/>
</dbReference>
<gene>
    <name evidence="4" type="ORF">J2W36_001626</name>
</gene>
<sequence length="327" mass="35532">MSISTSNTVQSEVDERTNLTSSNKLELLLFRLGASQQSDRRELFGINVFKVREILVTPTITAVAGSSAHMLGVTNIRGQLMPVIDLSGAVGCVPTQGRNILLVTEYARSTQAFAVEEVDEIVRLDWSQVLSAEGSTSASGLITSIARLDGDTHDTRLAQVLDVEQILRTVMPHPDEDSKNDEVDVRVQLRPGSVILAADDSMLARSLIEHGLTEMGAAYEMTKSGKEAWERLEAIAKAAEAEGKTAAEKIALVLTDLEMPEMDGFTLTRKIKADPRFCSIPVVIHSSLTGATNEIHAKRVGADAYVGKFVAQELAETIERMLLATRK</sequence>
<feature type="domain" description="CheW-like" evidence="3">
    <location>
        <begin position="24"/>
        <end position="172"/>
    </location>
</feature>
<dbReference type="InterPro" id="IPR011006">
    <property type="entry name" value="CheY-like_superfamily"/>
</dbReference>
<accession>A0ABT9S4V2</accession>
<name>A0ABT9S4V2_9BURK</name>
<dbReference type="InterPro" id="IPR024181">
    <property type="entry name" value="Chemotax_regulator_CheV"/>
</dbReference>
<evidence type="ECO:0000259" key="3">
    <source>
        <dbReference type="PROSITE" id="PS50851"/>
    </source>
</evidence>
<dbReference type="EMBL" id="JAUSRO010000004">
    <property type="protein sequence ID" value="MDP9899381.1"/>
    <property type="molecule type" value="Genomic_DNA"/>
</dbReference>
<dbReference type="PANTHER" id="PTHR47233:SF4">
    <property type="entry name" value="CHEMOTAXIS SIGNAL TRANSDUCTION PROTEIN"/>
    <property type="match status" value="1"/>
</dbReference>
<dbReference type="Proteomes" id="UP001226867">
    <property type="component" value="Unassembled WGS sequence"/>
</dbReference>
<evidence type="ECO:0000313" key="4">
    <source>
        <dbReference type="EMBL" id="MDP9899381.1"/>
    </source>
</evidence>